<name>A0A0U1QPN7_9BACL</name>
<dbReference type="STRING" id="1069536.SINU_06325"/>
<keyword evidence="2" id="KW-1185">Reference proteome</keyword>
<dbReference type="Gene3D" id="3.40.30.30">
    <property type="entry name" value="Hypothetical protein sa0798"/>
    <property type="match status" value="1"/>
</dbReference>
<dbReference type="AlphaFoldDB" id="A0A0U1QPN7"/>
<evidence type="ECO:0000313" key="1">
    <source>
        <dbReference type="EMBL" id="KLI02768.1"/>
    </source>
</evidence>
<sequence>MELTVYGAEAVCASCVQAPPSKTTAEWLDAALSRKFGEKVLVRYIDIYQPETEKDRVYCTKILADDFFYPLVVHEDEVLGEGFIALKPIVQFCIRSGLTPLDNSGKNKE</sequence>
<dbReference type="SUPFAM" id="SSF52833">
    <property type="entry name" value="Thioredoxin-like"/>
    <property type="match status" value="1"/>
</dbReference>
<evidence type="ECO:0000313" key="2">
    <source>
        <dbReference type="Proteomes" id="UP000035553"/>
    </source>
</evidence>
<dbReference type="OrthoDB" id="2389679at2"/>
<dbReference type="Proteomes" id="UP000035553">
    <property type="component" value="Unassembled WGS sequence"/>
</dbReference>
<dbReference type="InterPro" id="IPR009190">
    <property type="entry name" value="DUF1462"/>
</dbReference>
<dbReference type="Pfam" id="PF07315">
    <property type="entry name" value="DUF1462"/>
    <property type="match status" value="1"/>
</dbReference>
<dbReference type="RefSeq" id="WP_010025359.1">
    <property type="nucleotide sequence ID" value="NZ_AFVQ02000079.1"/>
</dbReference>
<protein>
    <recommendedName>
        <fullName evidence="3">Disulfide oxidoreductase</fullName>
    </recommendedName>
</protein>
<organism evidence="1 2">
    <name type="scientific">Sporolactobacillus inulinus CASD</name>
    <dbReference type="NCBI Taxonomy" id="1069536"/>
    <lineage>
        <taxon>Bacteria</taxon>
        <taxon>Bacillati</taxon>
        <taxon>Bacillota</taxon>
        <taxon>Bacilli</taxon>
        <taxon>Bacillales</taxon>
        <taxon>Sporolactobacillaceae</taxon>
        <taxon>Sporolactobacillus</taxon>
    </lineage>
</organism>
<gene>
    <name evidence="1" type="ORF">SINU_06325</name>
</gene>
<reference evidence="1 2" key="1">
    <citation type="journal article" date="2011" name="J. Bacteriol.">
        <title>Draft genome sequence of Sporolactobacillus inulinus strain CASD, an efficient D-lactic acid-producing bacterium with high-concentration lactate tolerance capability.</title>
        <authorList>
            <person name="Yu B."/>
            <person name="Su F."/>
            <person name="Wang L."/>
            <person name="Xu K."/>
            <person name="Zhao B."/>
            <person name="Xu P."/>
        </authorList>
    </citation>
    <scope>NUCLEOTIDE SEQUENCE [LARGE SCALE GENOMIC DNA]</scope>
    <source>
        <strain evidence="1 2">CASD</strain>
    </source>
</reference>
<dbReference type="InterPro" id="IPR038218">
    <property type="entry name" value="YuzD-like_sp"/>
</dbReference>
<comment type="caution">
    <text evidence="1">The sequence shown here is derived from an EMBL/GenBank/DDBJ whole genome shotgun (WGS) entry which is preliminary data.</text>
</comment>
<evidence type="ECO:0008006" key="3">
    <source>
        <dbReference type="Google" id="ProtNLM"/>
    </source>
</evidence>
<dbReference type="EMBL" id="AFVQ02000079">
    <property type="protein sequence ID" value="KLI02768.1"/>
    <property type="molecule type" value="Genomic_DNA"/>
</dbReference>
<accession>A0A0U1QPN7</accession>
<proteinExistence type="predicted"/>
<dbReference type="InterPro" id="IPR036249">
    <property type="entry name" value="Thioredoxin-like_sf"/>
</dbReference>